<evidence type="ECO:0000256" key="2">
    <source>
        <dbReference type="ARBA" id="ARBA00006555"/>
    </source>
</evidence>
<dbReference type="Pfam" id="PF07661">
    <property type="entry name" value="MORN_2"/>
    <property type="match status" value="2"/>
</dbReference>
<dbReference type="Pfam" id="PF03544">
    <property type="entry name" value="TonB_C"/>
    <property type="match status" value="1"/>
</dbReference>
<comment type="subcellular location">
    <subcellularLocation>
        <location evidence="1">Cell inner membrane</location>
        <topology evidence="1">Single-pass membrane protein</topology>
        <orientation evidence="1">Periplasmic side</orientation>
    </subcellularLocation>
</comment>
<dbReference type="PANTHER" id="PTHR33446:SF2">
    <property type="entry name" value="PROTEIN TONB"/>
    <property type="match status" value="1"/>
</dbReference>
<dbReference type="EMBL" id="BMDJ01000001">
    <property type="protein sequence ID" value="GGI23091.1"/>
    <property type="molecule type" value="Genomic_DNA"/>
</dbReference>
<evidence type="ECO:0000256" key="10">
    <source>
        <dbReference type="SAM" id="SignalP"/>
    </source>
</evidence>
<keyword evidence="9" id="KW-0472">Membrane</keyword>
<dbReference type="RefSeq" id="WP_188411755.1">
    <property type="nucleotide sequence ID" value="NZ_BMDJ01000001.1"/>
</dbReference>
<keyword evidence="6" id="KW-0812">Transmembrane</keyword>
<name>A0ABQ2BG02_9SPHI</name>
<proteinExistence type="inferred from homology"/>
<dbReference type="InterPro" id="IPR011652">
    <property type="entry name" value="MORN_2"/>
</dbReference>
<dbReference type="InterPro" id="IPR037682">
    <property type="entry name" value="TonB_C"/>
</dbReference>
<dbReference type="Proteomes" id="UP000645390">
    <property type="component" value="Unassembled WGS sequence"/>
</dbReference>
<evidence type="ECO:0000256" key="8">
    <source>
        <dbReference type="ARBA" id="ARBA00022989"/>
    </source>
</evidence>
<dbReference type="Gene3D" id="3.90.930.1">
    <property type="match status" value="1"/>
</dbReference>
<keyword evidence="8" id="KW-1133">Transmembrane helix</keyword>
<keyword evidence="5" id="KW-0997">Cell inner membrane</keyword>
<feature type="chain" id="PRO_5045560225" description="TonB C-terminal domain-containing protein" evidence="10">
    <location>
        <begin position="19"/>
        <end position="285"/>
    </location>
</feature>
<evidence type="ECO:0000256" key="7">
    <source>
        <dbReference type="ARBA" id="ARBA00022927"/>
    </source>
</evidence>
<evidence type="ECO:0000256" key="9">
    <source>
        <dbReference type="ARBA" id="ARBA00023136"/>
    </source>
</evidence>
<evidence type="ECO:0000313" key="12">
    <source>
        <dbReference type="EMBL" id="GGI23091.1"/>
    </source>
</evidence>
<dbReference type="Gene3D" id="3.30.1150.10">
    <property type="match status" value="1"/>
</dbReference>
<evidence type="ECO:0000259" key="11">
    <source>
        <dbReference type="PROSITE" id="PS52015"/>
    </source>
</evidence>
<evidence type="ECO:0000256" key="4">
    <source>
        <dbReference type="ARBA" id="ARBA00022475"/>
    </source>
</evidence>
<gene>
    <name evidence="12" type="ORF">GCM10008119_05930</name>
</gene>
<comment type="caution">
    <text evidence="12">The sequence shown here is derived from an EMBL/GenBank/DDBJ whole genome shotgun (WGS) entry which is preliminary data.</text>
</comment>
<keyword evidence="13" id="KW-1185">Reference proteome</keyword>
<protein>
    <recommendedName>
        <fullName evidence="11">TonB C-terminal domain-containing protein</fullName>
    </recommendedName>
</protein>
<feature type="domain" description="TonB C-terminal" evidence="11">
    <location>
        <begin position="195"/>
        <end position="285"/>
    </location>
</feature>
<evidence type="ECO:0000256" key="6">
    <source>
        <dbReference type="ARBA" id="ARBA00022692"/>
    </source>
</evidence>
<sequence length="285" mass="32161">MKNIIFVLFIFISISSFAQQSDTLYSYTNIGGKALKKIDMAVNIYKIYKGDSAGWVRITSDKSLNLLKKETFTDSKLITLNGSYIEYQNGKISFFGSYIKGSKTGLWTRNYPEGQIMETETYNQDTLSGPFNSYYPNGKIMEQGNYEHGKMNGDWKLYGEDGGLKSVKIFKNGILSGSEMSDVKLLNLTPPQFPGGIKMFYQYLGRNIRYPKEARNAMLTGKVYFLITIDKEGKAKDFKVISSPGDVLTEEAKKVVMNSPKWIPATKDGKPVDMKQTLNINFSLN</sequence>
<keyword evidence="10" id="KW-0732">Signal</keyword>
<dbReference type="PANTHER" id="PTHR33446">
    <property type="entry name" value="PROTEIN TONB-RELATED"/>
    <property type="match status" value="1"/>
</dbReference>
<accession>A0ABQ2BG02</accession>
<dbReference type="InterPro" id="IPR051045">
    <property type="entry name" value="TonB-dependent_transducer"/>
</dbReference>
<keyword evidence="7" id="KW-0653">Protein transport</keyword>
<evidence type="ECO:0000313" key="13">
    <source>
        <dbReference type="Proteomes" id="UP000645390"/>
    </source>
</evidence>
<organism evidence="12 13">
    <name type="scientific">Pedobacter mendelii</name>
    <dbReference type="NCBI Taxonomy" id="1908240"/>
    <lineage>
        <taxon>Bacteria</taxon>
        <taxon>Pseudomonadati</taxon>
        <taxon>Bacteroidota</taxon>
        <taxon>Sphingobacteriia</taxon>
        <taxon>Sphingobacteriales</taxon>
        <taxon>Sphingobacteriaceae</taxon>
        <taxon>Pedobacter</taxon>
    </lineage>
</organism>
<keyword evidence="4" id="KW-1003">Cell membrane</keyword>
<evidence type="ECO:0000256" key="1">
    <source>
        <dbReference type="ARBA" id="ARBA00004383"/>
    </source>
</evidence>
<feature type="signal peptide" evidence="10">
    <location>
        <begin position="1"/>
        <end position="18"/>
    </location>
</feature>
<reference evidence="13" key="1">
    <citation type="journal article" date="2019" name="Int. J. Syst. Evol. Microbiol.">
        <title>The Global Catalogue of Microorganisms (GCM) 10K type strain sequencing project: providing services to taxonomists for standard genome sequencing and annotation.</title>
        <authorList>
            <consortium name="The Broad Institute Genomics Platform"/>
            <consortium name="The Broad Institute Genome Sequencing Center for Infectious Disease"/>
            <person name="Wu L."/>
            <person name="Ma J."/>
        </authorList>
    </citation>
    <scope>NUCLEOTIDE SEQUENCE [LARGE SCALE GENOMIC DNA]</scope>
    <source>
        <strain evidence="13">CCM 8939</strain>
    </source>
</reference>
<comment type="similarity">
    <text evidence="2">Belongs to the TonB family.</text>
</comment>
<dbReference type="InterPro" id="IPR006260">
    <property type="entry name" value="TonB/TolA_C"/>
</dbReference>
<evidence type="ECO:0000256" key="5">
    <source>
        <dbReference type="ARBA" id="ARBA00022519"/>
    </source>
</evidence>
<dbReference type="SUPFAM" id="SSF74653">
    <property type="entry name" value="TolA/TonB C-terminal domain"/>
    <property type="match status" value="1"/>
</dbReference>
<dbReference type="NCBIfam" id="TIGR01352">
    <property type="entry name" value="tonB_Cterm"/>
    <property type="match status" value="1"/>
</dbReference>
<dbReference type="PROSITE" id="PS52015">
    <property type="entry name" value="TONB_CTD"/>
    <property type="match status" value="1"/>
</dbReference>
<keyword evidence="3" id="KW-0813">Transport</keyword>
<evidence type="ECO:0000256" key="3">
    <source>
        <dbReference type="ARBA" id="ARBA00022448"/>
    </source>
</evidence>
<dbReference type="SUPFAM" id="SSF82185">
    <property type="entry name" value="Histone H3 K4-specific methyltransferase SET7/9 N-terminal domain"/>
    <property type="match status" value="1"/>
</dbReference>